<dbReference type="GO" id="GO:0005634">
    <property type="term" value="C:nucleus"/>
    <property type="evidence" value="ECO:0007669"/>
    <property type="project" value="UniProtKB-SubCell"/>
</dbReference>
<comment type="subcellular location">
    <subcellularLocation>
        <location evidence="1">Chromosome</location>
        <location evidence="1">Centromere</location>
    </subcellularLocation>
    <subcellularLocation>
        <location evidence="9">Nucleus</location>
    </subcellularLocation>
    <subcellularLocation>
        <location evidence="9">Chromosome</location>
        <location evidence="9">Centromere</location>
        <location evidence="9">Kinetochore</location>
    </subcellularLocation>
</comment>
<dbReference type="InterPro" id="IPR013255">
    <property type="entry name" value="Spc25_C"/>
</dbReference>
<keyword evidence="9" id="KW-0539">Nucleus</keyword>
<dbReference type="Pfam" id="PF08234">
    <property type="entry name" value="Spindle_Spc25"/>
    <property type="match status" value="1"/>
</dbReference>
<keyword evidence="13" id="KW-1185">Reference proteome</keyword>
<evidence type="ECO:0000256" key="4">
    <source>
        <dbReference type="ARBA" id="ARBA00022618"/>
    </source>
</evidence>
<sequence>MASSVEQQMAAARERMAPTAAAPGGGGARALDPRRAVLNRQMARQRGWKPGSAALASARSLAVQAFSPQGTREQLKGLKDQLRDVQSQLTETLSVQLRKESKGKLTTETISDATAMIERLGNSVVDLRDKRDKRTAFISEQLQALGPLEANSSEEGALQEKIEEAVSWYKKFLGLQIVGQEEGLKFVFDKIDPQSLEKEYSVCINFDKDKYNLLECDPHIEGVEELLKDLNLNDHITKFLRIIREKFQFSAMNGTLPISPIVCQDDSAAPLSTPMVTSVDGRSEDVPNQSHSRSKNKKQSLPAKRAATTLSAASPPGSLRRSLRSKAN</sequence>
<dbReference type="AlphaFoldDB" id="A0ABC8WJF7"/>
<dbReference type="Proteomes" id="UP001497457">
    <property type="component" value="Chromosome 12b"/>
</dbReference>
<evidence type="ECO:0000313" key="12">
    <source>
        <dbReference type="EMBL" id="CAL4910711.1"/>
    </source>
</evidence>
<feature type="region of interest" description="Disordered" evidence="10">
    <location>
        <begin position="272"/>
        <end position="328"/>
    </location>
</feature>
<evidence type="ECO:0000256" key="8">
    <source>
        <dbReference type="ARBA" id="ARBA00023328"/>
    </source>
</evidence>
<comment type="similarity">
    <text evidence="2 9">Belongs to the SPC25 family.</text>
</comment>
<protein>
    <recommendedName>
        <fullName evidence="9">Kinetochore protein SPC25</fullName>
    </recommendedName>
</protein>
<evidence type="ECO:0000256" key="7">
    <source>
        <dbReference type="ARBA" id="ARBA00023306"/>
    </source>
</evidence>
<comment type="function">
    <text evidence="9">Acts as a component of the essential kinetochore-associated NDC80 complex, which is required for chromosome segregation and spindle checkpoint activity.</text>
</comment>
<evidence type="ECO:0000256" key="6">
    <source>
        <dbReference type="ARBA" id="ARBA00023054"/>
    </source>
</evidence>
<evidence type="ECO:0000256" key="1">
    <source>
        <dbReference type="ARBA" id="ARBA00004584"/>
    </source>
</evidence>
<accession>A0ABC8WJF7</accession>
<evidence type="ECO:0000256" key="9">
    <source>
        <dbReference type="RuleBase" id="RU367150"/>
    </source>
</evidence>
<keyword evidence="4 9" id="KW-0132">Cell division</keyword>
<reference evidence="12" key="1">
    <citation type="submission" date="2024-10" db="EMBL/GenBank/DDBJ databases">
        <authorList>
            <person name="Ryan C."/>
        </authorList>
    </citation>
    <scope>NUCLEOTIDE SEQUENCE [LARGE SCALE GENOMIC DNA]</scope>
</reference>
<dbReference type="PANTHER" id="PTHR14281">
    <property type="entry name" value="KINETOCHORE PROTEIN SPC25-RELATED"/>
    <property type="match status" value="1"/>
</dbReference>
<feature type="region of interest" description="Disordered" evidence="10">
    <location>
        <begin position="1"/>
        <end position="33"/>
    </location>
</feature>
<evidence type="ECO:0000259" key="11">
    <source>
        <dbReference type="Pfam" id="PF08234"/>
    </source>
</evidence>
<evidence type="ECO:0000256" key="5">
    <source>
        <dbReference type="ARBA" id="ARBA00022776"/>
    </source>
</evidence>
<dbReference type="GO" id="GO:0000776">
    <property type="term" value="C:kinetochore"/>
    <property type="evidence" value="ECO:0007669"/>
    <property type="project" value="UniProtKB-UniRule"/>
</dbReference>
<keyword evidence="9" id="KW-0995">Kinetochore</keyword>
<keyword evidence="6" id="KW-0175">Coiled coil</keyword>
<proteinExistence type="inferred from homology"/>
<dbReference type="FunFam" id="3.30.457.50:FF:000001">
    <property type="entry name" value="Probable kinetochore protein spc25"/>
    <property type="match status" value="1"/>
</dbReference>
<keyword evidence="3 9" id="KW-0158">Chromosome</keyword>
<keyword evidence="8 9" id="KW-0137">Centromere</keyword>
<feature type="domain" description="Chromosome segregation protein Spc25 C-terminal" evidence="11">
    <location>
        <begin position="179"/>
        <end position="248"/>
    </location>
</feature>
<dbReference type="EMBL" id="OZ075122">
    <property type="protein sequence ID" value="CAL4910711.1"/>
    <property type="molecule type" value="Genomic_DNA"/>
</dbReference>
<keyword evidence="5 9" id="KW-0498">Mitosis</keyword>
<evidence type="ECO:0000256" key="10">
    <source>
        <dbReference type="SAM" id="MobiDB-lite"/>
    </source>
</evidence>
<evidence type="ECO:0000256" key="2">
    <source>
        <dbReference type="ARBA" id="ARBA00006379"/>
    </source>
</evidence>
<dbReference type="PANTHER" id="PTHR14281:SF2">
    <property type="entry name" value="KINETOCHORE PROTEIN SPC25"/>
    <property type="match status" value="1"/>
</dbReference>
<organism evidence="12 13">
    <name type="scientific">Urochloa decumbens</name>
    <dbReference type="NCBI Taxonomy" id="240449"/>
    <lineage>
        <taxon>Eukaryota</taxon>
        <taxon>Viridiplantae</taxon>
        <taxon>Streptophyta</taxon>
        <taxon>Embryophyta</taxon>
        <taxon>Tracheophyta</taxon>
        <taxon>Spermatophyta</taxon>
        <taxon>Magnoliopsida</taxon>
        <taxon>Liliopsida</taxon>
        <taxon>Poales</taxon>
        <taxon>Poaceae</taxon>
        <taxon>PACMAD clade</taxon>
        <taxon>Panicoideae</taxon>
        <taxon>Panicodae</taxon>
        <taxon>Paniceae</taxon>
        <taxon>Melinidinae</taxon>
        <taxon>Urochloa</taxon>
    </lineage>
</organism>
<comment type="subunit">
    <text evidence="9">Component of the NDC80 complex.</text>
</comment>
<evidence type="ECO:0000256" key="3">
    <source>
        <dbReference type="ARBA" id="ARBA00022454"/>
    </source>
</evidence>
<dbReference type="GO" id="GO:0051301">
    <property type="term" value="P:cell division"/>
    <property type="evidence" value="ECO:0007669"/>
    <property type="project" value="UniProtKB-UniRule"/>
</dbReference>
<dbReference type="InterPro" id="IPR045143">
    <property type="entry name" value="Spc25"/>
</dbReference>
<keyword evidence="7 9" id="KW-0131">Cell cycle</keyword>
<dbReference type="CDD" id="cd23784">
    <property type="entry name" value="RWD_Spc25"/>
    <property type="match status" value="1"/>
</dbReference>
<dbReference type="Gene3D" id="3.30.457.50">
    <property type="entry name" value="Chromosome segregation protein Spc25"/>
    <property type="match status" value="1"/>
</dbReference>
<gene>
    <name evidence="12" type="ORF">URODEC1_LOCUS14537</name>
</gene>
<evidence type="ECO:0000313" key="13">
    <source>
        <dbReference type="Proteomes" id="UP001497457"/>
    </source>
</evidence>
<name>A0ABC8WJF7_9POAL</name>